<evidence type="ECO:0000313" key="3">
    <source>
        <dbReference type="Proteomes" id="UP001152484"/>
    </source>
</evidence>
<comment type="caution">
    <text evidence="2">The sequence shown here is derived from an EMBL/GenBank/DDBJ whole genome shotgun (WGS) entry which is preliminary data.</text>
</comment>
<reference evidence="2" key="1">
    <citation type="submission" date="2022-07" db="EMBL/GenBank/DDBJ databases">
        <authorList>
            <person name="Macas J."/>
            <person name="Novak P."/>
            <person name="Neumann P."/>
        </authorList>
    </citation>
    <scope>NUCLEOTIDE SEQUENCE</scope>
</reference>
<evidence type="ECO:0000313" key="2">
    <source>
        <dbReference type="EMBL" id="CAH9109270.1"/>
    </source>
</evidence>
<feature type="region of interest" description="Disordered" evidence="1">
    <location>
        <begin position="1"/>
        <end position="22"/>
    </location>
</feature>
<dbReference type="EMBL" id="CAMAPE010000052">
    <property type="protein sequence ID" value="CAH9109270.1"/>
    <property type="molecule type" value="Genomic_DNA"/>
</dbReference>
<evidence type="ECO:0000256" key="1">
    <source>
        <dbReference type="SAM" id="MobiDB-lite"/>
    </source>
</evidence>
<sequence>MVQLSSSRYWGQKGCQPSGEDSIADGDMLFEMNREGGGGLLAISIDLEWRKIETNERRKSGKKMKRKNKQKLKTNKNRPCVPFTCWIGLFRSPTCFEKISLKNRPCVFRLFM</sequence>
<protein>
    <submittedName>
        <fullName evidence="2">Uncharacterized protein</fullName>
    </submittedName>
</protein>
<proteinExistence type="predicted"/>
<accession>A0A9P1EIL2</accession>
<organism evidence="2 3">
    <name type="scientific">Cuscuta europaea</name>
    <name type="common">European dodder</name>
    <dbReference type="NCBI Taxonomy" id="41803"/>
    <lineage>
        <taxon>Eukaryota</taxon>
        <taxon>Viridiplantae</taxon>
        <taxon>Streptophyta</taxon>
        <taxon>Embryophyta</taxon>
        <taxon>Tracheophyta</taxon>
        <taxon>Spermatophyta</taxon>
        <taxon>Magnoliopsida</taxon>
        <taxon>eudicotyledons</taxon>
        <taxon>Gunneridae</taxon>
        <taxon>Pentapetalae</taxon>
        <taxon>asterids</taxon>
        <taxon>lamiids</taxon>
        <taxon>Solanales</taxon>
        <taxon>Convolvulaceae</taxon>
        <taxon>Cuscuteae</taxon>
        <taxon>Cuscuta</taxon>
        <taxon>Cuscuta subgen. Cuscuta</taxon>
    </lineage>
</organism>
<dbReference type="AlphaFoldDB" id="A0A9P1EIL2"/>
<dbReference type="Proteomes" id="UP001152484">
    <property type="component" value="Unassembled WGS sequence"/>
</dbReference>
<name>A0A9P1EIL2_CUSEU</name>
<gene>
    <name evidence="2" type="ORF">CEURO_LOCUS18438</name>
</gene>
<keyword evidence="3" id="KW-1185">Reference proteome</keyword>